<feature type="compositionally biased region" description="Basic and acidic residues" evidence="1">
    <location>
        <begin position="177"/>
        <end position="187"/>
    </location>
</feature>
<dbReference type="Proteomes" id="UP001356427">
    <property type="component" value="Unassembled WGS sequence"/>
</dbReference>
<evidence type="ECO:0000256" key="1">
    <source>
        <dbReference type="SAM" id="MobiDB-lite"/>
    </source>
</evidence>
<keyword evidence="3" id="KW-1185">Reference proteome</keyword>
<feature type="compositionally biased region" description="Basic and acidic residues" evidence="1">
    <location>
        <begin position="247"/>
        <end position="259"/>
    </location>
</feature>
<feature type="region of interest" description="Disordered" evidence="1">
    <location>
        <begin position="41"/>
        <end position="64"/>
    </location>
</feature>
<name>A0AAN8MKR5_9TELE</name>
<feature type="compositionally biased region" description="Basic residues" evidence="1">
    <location>
        <begin position="237"/>
        <end position="246"/>
    </location>
</feature>
<evidence type="ECO:0000313" key="2">
    <source>
        <dbReference type="EMBL" id="KAK6325885.1"/>
    </source>
</evidence>
<feature type="compositionally biased region" description="Low complexity" evidence="1">
    <location>
        <begin position="359"/>
        <end position="369"/>
    </location>
</feature>
<feature type="compositionally biased region" description="Basic residues" evidence="1">
    <location>
        <begin position="348"/>
        <end position="358"/>
    </location>
</feature>
<feature type="compositionally biased region" description="Basic and acidic residues" evidence="1">
    <location>
        <begin position="197"/>
        <end position="213"/>
    </location>
</feature>
<feature type="region of interest" description="Disordered" evidence="1">
    <location>
        <begin position="151"/>
        <end position="388"/>
    </location>
</feature>
<feature type="compositionally biased region" description="Basic and acidic residues" evidence="1">
    <location>
        <begin position="151"/>
        <end position="168"/>
    </location>
</feature>
<reference evidence="2 3" key="1">
    <citation type="submission" date="2021-04" db="EMBL/GenBank/DDBJ databases">
        <authorList>
            <person name="De Guttry C."/>
            <person name="Zahm M."/>
            <person name="Klopp C."/>
            <person name="Cabau C."/>
            <person name="Louis A."/>
            <person name="Berthelot C."/>
            <person name="Parey E."/>
            <person name="Roest Crollius H."/>
            <person name="Montfort J."/>
            <person name="Robinson-Rechavi M."/>
            <person name="Bucao C."/>
            <person name="Bouchez O."/>
            <person name="Gislard M."/>
            <person name="Lluch J."/>
            <person name="Milhes M."/>
            <person name="Lampietro C."/>
            <person name="Lopez Roques C."/>
            <person name="Donnadieu C."/>
            <person name="Braasch I."/>
            <person name="Desvignes T."/>
            <person name="Postlethwait J."/>
            <person name="Bobe J."/>
            <person name="Wedekind C."/>
            <person name="Guiguen Y."/>
        </authorList>
    </citation>
    <scope>NUCLEOTIDE SEQUENCE [LARGE SCALE GENOMIC DNA]</scope>
    <source>
        <strain evidence="2">Cs_M1</strain>
        <tissue evidence="2">Blood</tissue>
    </source>
</reference>
<dbReference type="AlphaFoldDB" id="A0AAN8MKR5"/>
<gene>
    <name evidence="2" type="ORF">J4Q44_G00052270</name>
</gene>
<evidence type="ECO:0000313" key="3">
    <source>
        <dbReference type="Proteomes" id="UP001356427"/>
    </source>
</evidence>
<feature type="compositionally biased region" description="Polar residues" evidence="1">
    <location>
        <begin position="307"/>
        <end position="316"/>
    </location>
</feature>
<proteinExistence type="predicted"/>
<feature type="compositionally biased region" description="Basic and acidic residues" evidence="1">
    <location>
        <begin position="324"/>
        <end position="334"/>
    </location>
</feature>
<comment type="caution">
    <text evidence="2">The sequence shown here is derived from an EMBL/GenBank/DDBJ whole genome shotgun (WGS) entry which is preliminary data.</text>
</comment>
<accession>A0AAN8MKR5</accession>
<dbReference type="EMBL" id="JAGTTL010000003">
    <property type="protein sequence ID" value="KAK6325885.1"/>
    <property type="molecule type" value="Genomic_DNA"/>
</dbReference>
<protein>
    <submittedName>
        <fullName evidence="2">Uncharacterized protein</fullName>
    </submittedName>
</protein>
<feature type="compositionally biased region" description="Basic and acidic residues" evidence="1">
    <location>
        <begin position="223"/>
        <end position="236"/>
    </location>
</feature>
<feature type="region of interest" description="Disordered" evidence="1">
    <location>
        <begin position="1"/>
        <end position="25"/>
    </location>
</feature>
<organism evidence="2 3">
    <name type="scientific">Coregonus suidteri</name>
    <dbReference type="NCBI Taxonomy" id="861788"/>
    <lineage>
        <taxon>Eukaryota</taxon>
        <taxon>Metazoa</taxon>
        <taxon>Chordata</taxon>
        <taxon>Craniata</taxon>
        <taxon>Vertebrata</taxon>
        <taxon>Euteleostomi</taxon>
        <taxon>Actinopterygii</taxon>
        <taxon>Neopterygii</taxon>
        <taxon>Teleostei</taxon>
        <taxon>Protacanthopterygii</taxon>
        <taxon>Salmoniformes</taxon>
        <taxon>Salmonidae</taxon>
        <taxon>Coregoninae</taxon>
        <taxon>Coregonus</taxon>
    </lineage>
</organism>
<sequence>MKGVKRRWAPGEKEASAADPTTTAKVTRKCDFTKTLKKTQVIKKRRVHKDSDPPASAPPTVSVKVTSKLKKLQVKRKPCVGKKMNAPTAPITTAAEQVTKKLKMMHKVKKAWAVKRQNVSKENYTPTGPLTSTTITTTEEVTKKQKIINKSEKIRVVKKPNVAEEKETGPATDEEVAEKSKVADKLKRTPPVKKQSVNKDPRKISSVGTDKDTPTVPPTAAPKDTKKLPKVTDKLKKTTRVLKKQRVKEPKRPAGEEHKKTSKKPAKSKTSGPEKRVNEVTEVPGSEDTEVVGGQSKEEDDKPLVGTSDSTASSVCDQKMVNGHLKEITKESPKYQKSIKTSTDTKSKKCKPRNHKPITPKTPTTTPKTPIKKEAAKPPTFFGKISNRPYIRPPPTAYLDERYTTMPKRRKEMSWTLDRSPICPTLVEATGETGTQLVHRQRCAKCFLSFDSGEELQTHLSLKKCANLFGFDSDEESKC</sequence>